<evidence type="ECO:0000313" key="8">
    <source>
        <dbReference type="Proteomes" id="UP000023152"/>
    </source>
</evidence>
<evidence type="ECO:0000256" key="3">
    <source>
        <dbReference type="ARBA" id="ARBA00022490"/>
    </source>
</evidence>
<proteinExistence type="inferred from homology"/>
<dbReference type="GO" id="GO:0006000">
    <property type="term" value="P:fructose metabolic process"/>
    <property type="evidence" value="ECO:0007669"/>
    <property type="project" value="TreeGrafter"/>
</dbReference>
<dbReference type="GO" id="GO:0005986">
    <property type="term" value="P:sucrose biosynthetic process"/>
    <property type="evidence" value="ECO:0007669"/>
    <property type="project" value="TreeGrafter"/>
</dbReference>
<dbReference type="Proteomes" id="UP000023152">
    <property type="component" value="Unassembled WGS sequence"/>
</dbReference>
<sequence>MLKEQQRYPEARGDLTLLLNSIQLACKIITNAAKCAGIFNMYGVAGGKNKSGDIVKKLDVFANDSMVNSISFTETTPYFYSLKKKKVPIMASEEMETAIKVPNCPRPKYCVVFDPLDGSSNIEANVATGTIFGIYRIKDPKQPKESDLLQK</sequence>
<dbReference type="GO" id="GO:0006094">
    <property type="term" value="P:gluconeogenesis"/>
    <property type="evidence" value="ECO:0007669"/>
    <property type="project" value="TreeGrafter"/>
</dbReference>
<dbReference type="PRINTS" id="PR00115">
    <property type="entry name" value="F16BPHPHTASE"/>
</dbReference>
<protein>
    <recommendedName>
        <fullName evidence="2">fructose-bisphosphatase</fullName>
        <ecNumber evidence="2">3.1.3.11</ecNumber>
    </recommendedName>
</protein>
<evidence type="ECO:0000256" key="5">
    <source>
        <dbReference type="RuleBase" id="RU000508"/>
    </source>
</evidence>
<dbReference type="Pfam" id="PF00316">
    <property type="entry name" value="FBPase"/>
    <property type="match status" value="1"/>
</dbReference>
<dbReference type="EMBL" id="ASPP01009457">
    <property type="protein sequence ID" value="ETO24092.1"/>
    <property type="molecule type" value="Genomic_DNA"/>
</dbReference>
<dbReference type="InterPro" id="IPR033391">
    <property type="entry name" value="FBPase_N"/>
</dbReference>
<dbReference type="InterPro" id="IPR028343">
    <property type="entry name" value="FBPtase"/>
</dbReference>
<keyword evidence="8" id="KW-1185">Reference proteome</keyword>
<evidence type="ECO:0000256" key="4">
    <source>
        <dbReference type="ARBA" id="ARBA00024331"/>
    </source>
</evidence>
<keyword evidence="5" id="KW-0378">Hydrolase</keyword>
<gene>
    <name evidence="7" type="ORF">RFI_13068</name>
</gene>
<feature type="domain" description="Fructose-1-6-bisphosphatase class I N-terminal" evidence="6">
    <location>
        <begin position="2"/>
        <end position="150"/>
    </location>
</feature>
<comment type="similarity">
    <text evidence="5">Belongs to the FBPase class 1 family.</text>
</comment>
<comment type="catalytic activity">
    <reaction evidence="1">
        <text>beta-D-fructose 1,6-bisphosphate + H2O = beta-D-fructose 6-phosphate + phosphate</text>
        <dbReference type="Rhea" id="RHEA:11064"/>
        <dbReference type="ChEBI" id="CHEBI:15377"/>
        <dbReference type="ChEBI" id="CHEBI:32966"/>
        <dbReference type="ChEBI" id="CHEBI:43474"/>
        <dbReference type="ChEBI" id="CHEBI:57634"/>
        <dbReference type="EC" id="3.1.3.11"/>
    </reaction>
</comment>
<dbReference type="PANTHER" id="PTHR11556:SF35">
    <property type="entry name" value="SEDOHEPTULOSE-1,7-BISPHOSPHATASE, CHLOROPLASTIC"/>
    <property type="match status" value="1"/>
</dbReference>
<evidence type="ECO:0000256" key="2">
    <source>
        <dbReference type="ARBA" id="ARBA00013093"/>
    </source>
</evidence>
<keyword evidence="3" id="KW-0963">Cytoplasm</keyword>
<dbReference type="GO" id="GO:0042132">
    <property type="term" value="F:fructose 1,6-bisphosphate 1-phosphatase activity"/>
    <property type="evidence" value="ECO:0007669"/>
    <property type="project" value="UniProtKB-EC"/>
</dbReference>
<evidence type="ECO:0000313" key="7">
    <source>
        <dbReference type="EMBL" id="ETO24092.1"/>
    </source>
</evidence>
<evidence type="ECO:0000256" key="1">
    <source>
        <dbReference type="ARBA" id="ARBA00001273"/>
    </source>
</evidence>
<dbReference type="OrthoDB" id="10256725at2759"/>
<comment type="caution">
    <text evidence="7">The sequence shown here is derived from an EMBL/GenBank/DDBJ whole genome shotgun (WGS) entry which is preliminary data.</text>
</comment>
<feature type="non-terminal residue" evidence="7">
    <location>
        <position position="151"/>
    </location>
</feature>
<dbReference type="PANTHER" id="PTHR11556">
    <property type="entry name" value="FRUCTOSE-1,6-BISPHOSPHATASE-RELATED"/>
    <property type="match status" value="1"/>
</dbReference>
<dbReference type="GO" id="GO:0006002">
    <property type="term" value="P:fructose 6-phosphate metabolic process"/>
    <property type="evidence" value="ECO:0007669"/>
    <property type="project" value="TreeGrafter"/>
</dbReference>
<comment type="pathway">
    <text evidence="4">Carbohydrate biosynthesis.</text>
</comment>
<dbReference type="GO" id="GO:0005737">
    <property type="term" value="C:cytoplasm"/>
    <property type="evidence" value="ECO:0007669"/>
    <property type="project" value="TreeGrafter"/>
</dbReference>
<dbReference type="AlphaFoldDB" id="X6NFH2"/>
<keyword evidence="5" id="KW-0119">Carbohydrate metabolism</keyword>
<dbReference type="Gene3D" id="3.30.540.10">
    <property type="entry name" value="Fructose-1,6-Bisphosphatase, subunit A, domain 1"/>
    <property type="match status" value="1"/>
</dbReference>
<dbReference type="EC" id="3.1.3.11" evidence="2"/>
<dbReference type="InterPro" id="IPR000146">
    <property type="entry name" value="FBPase_class-1"/>
</dbReference>
<organism evidence="7 8">
    <name type="scientific">Reticulomyxa filosa</name>
    <dbReference type="NCBI Taxonomy" id="46433"/>
    <lineage>
        <taxon>Eukaryota</taxon>
        <taxon>Sar</taxon>
        <taxon>Rhizaria</taxon>
        <taxon>Retaria</taxon>
        <taxon>Foraminifera</taxon>
        <taxon>Monothalamids</taxon>
        <taxon>Reticulomyxidae</taxon>
        <taxon>Reticulomyxa</taxon>
    </lineage>
</organism>
<accession>X6NFH2</accession>
<dbReference type="GO" id="GO:0030388">
    <property type="term" value="P:fructose 1,6-bisphosphate metabolic process"/>
    <property type="evidence" value="ECO:0007669"/>
    <property type="project" value="TreeGrafter"/>
</dbReference>
<reference evidence="7 8" key="1">
    <citation type="journal article" date="2013" name="Curr. Biol.">
        <title>The Genome of the Foraminiferan Reticulomyxa filosa.</title>
        <authorList>
            <person name="Glockner G."/>
            <person name="Hulsmann N."/>
            <person name="Schleicher M."/>
            <person name="Noegel A.A."/>
            <person name="Eichinger L."/>
            <person name="Gallinger C."/>
            <person name="Pawlowski J."/>
            <person name="Sierra R."/>
            <person name="Euteneuer U."/>
            <person name="Pillet L."/>
            <person name="Moustafa A."/>
            <person name="Platzer M."/>
            <person name="Groth M."/>
            <person name="Szafranski K."/>
            <person name="Schliwa M."/>
        </authorList>
    </citation>
    <scope>NUCLEOTIDE SEQUENCE [LARGE SCALE GENOMIC DNA]</scope>
</reference>
<name>X6NFH2_RETFI</name>
<dbReference type="SUPFAM" id="SSF56655">
    <property type="entry name" value="Carbohydrate phosphatase"/>
    <property type="match status" value="1"/>
</dbReference>
<evidence type="ECO:0000259" key="6">
    <source>
        <dbReference type="Pfam" id="PF00316"/>
    </source>
</evidence>